<organism evidence="6 7">
    <name type="scientific">Dyadobacter frigoris</name>
    <dbReference type="NCBI Taxonomy" id="2576211"/>
    <lineage>
        <taxon>Bacteria</taxon>
        <taxon>Pseudomonadati</taxon>
        <taxon>Bacteroidota</taxon>
        <taxon>Cytophagia</taxon>
        <taxon>Cytophagales</taxon>
        <taxon>Spirosomataceae</taxon>
        <taxon>Dyadobacter</taxon>
    </lineage>
</organism>
<gene>
    <name evidence="6" type="ORF">FDK13_09750</name>
</gene>
<dbReference type="SUPFAM" id="SSF53474">
    <property type="entry name" value="alpha/beta-Hydrolases"/>
    <property type="match status" value="1"/>
</dbReference>
<dbReference type="EMBL" id="SZVO01000004">
    <property type="protein sequence ID" value="TKT92567.1"/>
    <property type="molecule type" value="Genomic_DNA"/>
</dbReference>
<comment type="similarity">
    <text evidence="1">Belongs to the peptidase S33 family.</text>
</comment>
<dbReference type="GO" id="GO:0097176">
    <property type="term" value="P:epoxide metabolic process"/>
    <property type="evidence" value="ECO:0007669"/>
    <property type="project" value="TreeGrafter"/>
</dbReference>
<dbReference type="PIRSF" id="PIRSF001112">
    <property type="entry name" value="Epoxide_hydrolase"/>
    <property type="match status" value="1"/>
</dbReference>
<comment type="caution">
    <text evidence="6">The sequence shown here is derived from an EMBL/GenBank/DDBJ whole genome shotgun (WGS) entry which is preliminary data.</text>
</comment>
<keyword evidence="3 6" id="KW-0378">Hydrolase</keyword>
<dbReference type="InterPro" id="IPR010497">
    <property type="entry name" value="Epoxide_hydro_N"/>
</dbReference>
<dbReference type="PANTHER" id="PTHR21661:SF35">
    <property type="entry name" value="EPOXIDE HYDROLASE"/>
    <property type="match status" value="1"/>
</dbReference>
<dbReference type="Gene3D" id="3.40.50.1820">
    <property type="entry name" value="alpha/beta hydrolase"/>
    <property type="match status" value="1"/>
</dbReference>
<evidence type="ECO:0000256" key="1">
    <source>
        <dbReference type="ARBA" id="ARBA00010088"/>
    </source>
</evidence>
<dbReference type="InterPro" id="IPR016292">
    <property type="entry name" value="Epoxide_hydrolase"/>
</dbReference>
<feature type="active site" description="Proton donor" evidence="4">
    <location>
        <position position="298"/>
    </location>
</feature>
<evidence type="ECO:0000256" key="2">
    <source>
        <dbReference type="ARBA" id="ARBA00022797"/>
    </source>
</evidence>
<dbReference type="AlphaFoldDB" id="A0A4U6D8I5"/>
<feature type="active site" description="Nucleophile" evidence="4">
    <location>
        <position position="169"/>
    </location>
</feature>
<dbReference type="Proteomes" id="UP000304900">
    <property type="component" value="Unassembled WGS sequence"/>
</dbReference>
<keyword evidence="2" id="KW-0058">Aromatic hydrocarbons catabolism</keyword>
<dbReference type="Pfam" id="PF06441">
    <property type="entry name" value="EHN"/>
    <property type="match status" value="1"/>
</dbReference>
<evidence type="ECO:0000256" key="4">
    <source>
        <dbReference type="PIRSR" id="PIRSR001112-1"/>
    </source>
</evidence>
<dbReference type="InterPro" id="IPR029058">
    <property type="entry name" value="AB_hydrolase_fold"/>
</dbReference>
<name>A0A4U6D8I5_9BACT</name>
<dbReference type="OrthoDB" id="9780765at2"/>
<evidence type="ECO:0000313" key="7">
    <source>
        <dbReference type="Proteomes" id="UP000304900"/>
    </source>
</evidence>
<protein>
    <submittedName>
        <fullName evidence="6">Epoxide hydrolase</fullName>
    </submittedName>
</protein>
<sequence length="374" mass="42379">MKPFSVNIPQQQLDDLKFRLKNTRWPYKITGSGWNYGANLSYMKSLTDYWQHTFDWRKTENEINAYPNFIAEINGYKIHFLHIKGKGKRSVPLIITHGWPGSFLEMMKLIPLLTEDPELSFDLVIPSVPGFGFSGKITEPGCNSAVAADLWHELMKKLGYNRYGAQGGDIGAGVSTWLSLKYPSNVIGLHLNFISGSYKPYLKENEKLSDEVLAFQKFGADWSVREGAYSHMHATKPLTAAYGLNDSPTGLCAWIIEKFNSWSDNNGDIESTFTKDELLANVTLYWLTATIHSSMRIYNENSKKPVAFAENEYAKIPVGFAKFPKELPTPPRSYIEKGFNIQHWTEMPEGGHFAAAEQPHLLAKDIQDFFSTLK</sequence>
<keyword evidence="7" id="KW-1185">Reference proteome</keyword>
<dbReference type="PANTHER" id="PTHR21661">
    <property type="entry name" value="EPOXIDE HYDROLASE 1-RELATED"/>
    <property type="match status" value="1"/>
</dbReference>
<accession>A0A4U6D8I5</accession>
<proteinExistence type="inferred from homology"/>
<evidence type="ECO:0000259" key="5">
    <source>
        <dbReference type="Pfam" id="PF06441"/>
    </source>
</evidence>
<feature type="active site" description="Proton acceptor" evidence="4">
    <location>
        <position position="352"/>
    </location>
</feature>
<reference evidence="6 7" key="1">
    <citation type="submission" date="2019-05" db="EMBL/GenBank/DDBJ databases">
        <title>Dyadobacter AR-3-8 sp. nov., isolated from arctic soil.</title>
        <authorList>
            <person name="Chaudhary D.K."/>
        </authorList>
    </citation>
    <scope>NUCLEOTIDE SEQUENCE [LARGE SCALE GENOMIC DNA]</scope>
    <source>
        <strain evidence="6 7">AR-3-8</strain>
    </source>
</reference>
<evidence type="ECO:0000313" key="6">
    <source>
        <dbReference type="EMBL" id="TKT92567.1"/>
    </source>
</evidence>
<feature type="domain" description="Epoxide hydrolase N-terminal" evidence="5">
    <location>
        <begin position="1"/>
        <end position="106"/>
    </location>
</feature>
<dbReference type="InterPro" id="IPR000639">
    <property type="entry name" value="Epox_hydrolase-like"/>
</dbReference>
<dbReference type="GO" id="GO:0004301">
    <property type="term" value="F:epoxide hydrolase activity"/>
    <property type="evidence" value="ECO:0007669"/>
    <property type="project" value="TreeGrafter"/>
</dbReference>
<dbReference type="PRINTS" id="PR00412">
    <property type="entry name" value="EPOXHYDRLASE"/>
</dbReference>
<evidence type="ECO:0000256" key="3">
    <source>
        <dbReference type="ARBA" id="ARBA00022801"/>
    </source>
</evidence>